<sequence length="316" mass="36256">MNKIPQEIFLDILSDISNDPKDLLPYVTVSRRFQYAIEPSYYRQFVIKNYDLPMFSTLFRETQAHRKGLLEKIYLETILPSYNNENCQQNAIINNYVFSAAVLKLFQVLESLNDNVHVNGGGIYLKLDDISSPSDARLRKKHERALFGTHIRLVNHEKLPVLTCVSQFSCGRGSNSRKYDPISMLCVASKLKNLQLCWIDYCDDPDYCTVKSQREIRHAFAKALSTYPRSLPELEIAFSSTCPLDEGTTLPDLIPSSMTVDPFNLALHKFIERSGLSSLSFSAQHIISPEFFWPYDDANKVLTSSSQIWLNMREIF</sequence>
<evidence type="ECO:0000313" key="2">
    <source>
        <dbReference type="Proteomes" id="UP000223968"/>
    </source>
</evidence>
<reference evidence="1 2" key="1">
    <citation type="submission" date="2017-10" db="EMBL/GenBank/DDBJ databases">
        <title>Comparative genomics in systemic dimorphic fungi from Ajellomycetaceae.</title>
        <authorList>
            <person name="Munoz J.F."/>
            <person name="Mcewen J.G."/>
            <person name="Clay O.K."/>
            <person name="Cuomo C.A."/>
        </authorList>
    </citation>
    <scope>NUCLEOTIDE SEQUENCE [LARGE SCALE GENOMIC DNA]</scope>
    <source>
        <strain evidence="1 2">UAMH5409</strain>
    </source>
</reference>
<dbReference type="OrthoDB" id="4170083at2759"/>
<organism evidence="1 2">
    <name type="scientific">Helicocarpus griseus UAMH5409</name>
    <dbReference type="NCBI Taxonomy" id="1447875"/>
    <lineage>
        <taxon>Eukaryota</taxon>
        <taxon>Fungi</taxon>
        <taxon>Dikarya</taxon>
        <taxon>Ascomycota</taxon>
        <taxon>Pezizomycotina</taxon>
        <taxon>Eurotiomycetes</taxon>
        <taxon>Eurotiomycetidae</taxon>
        <taxon>Onygenales</taxon>
        <taxon>Ajellomycetaceae</taxon>
        <taxon>Helicocarpus</taxon>
    </lineage>
</organism>
<dbReference type="AlphaFoldDB" id="A0A2B7WH09"/>
<dbReference type="EMBL" id="PDNB01000303">
    <property type="protein sequence ID" value="PGG95946.1"/>
    <property type="molecule type" value="Genomic_DNA"/>
</dbReference>
<dbReference type="Proteomes" id="UP000223968">
    <property type="component" value="Unassembled WGS sequence"/>
</dbReference>
<name>A0A2B7WH09_9EURO</name>
<accession>A0A2B7WH09</accession>
<dbReference type="STRING" id="1447875.A0A2B7WH09"/>
<keyword evidence="2" id="KW-1185">Reference proteome</keyword>
<comment type="caution">
    <text evidence="1">The sequence shown here is derived from an EMBL/GenBank/DDBJ whole genome shotgun (WGS) entry which is preliminary data.</text>
</comment>
<gene>
    <name evidence="1" type="ORF">AJ79_09801</name>
</gene>
<evidence type="ECO:0000313" key="1">
    <source>
        <dbReference type="EMBL" id="PGG95946.1"/>
    </source>
</evidence>
<protein>
    <submittedName>
        <fullName evidence="1">Uncharacterized protein</fullName>
    </submittedName>
</protein>
<proteinExistence type="predicted"/>